<dbReference type="EMBL" id="JAGSOG010000148">
    <property type="protein sequence ID" value="MBR7836557.1"/>
    <property type="molecule type" value="Genomic_DNA"/>
</dbReference>
<name>A0A941EUC1_9ACTN</name>
<dbReference type="SUPFAM" id="SSF56752">
    <property type="entry name" value="D-aminoacid aminotransferase-like PLP-dependent enzymes"/>
    <property type="match status" value="1"/>
</dbReference>
<dbReference type="InterPro" id="IPR001544">
    <property type="entry name" value="Aminotrans_IV"/>
</dbReference>
<dbReference type="NCBIfam" id="NF006734">
    <property type="entry name" value="PRK09266.1"/>
    <property type="match status" value="1"/>
</dbReference>
<dbReference type="Gene3D" id="3.30.470.10">
    <property type="match status" value="1"/>
</dbReference>
<dbReference type="InterPro" id="IPR043131">
    <property type="entry name" value="BCAT-like_N"/>
</dbReference>
<dbReference type="AlphaFoldDB" id="A0A941EUC1"/>
<evidence type="ECO:0000313" key="1">
    <source>
        <dbReference type="EMBL" id="MBR7836557.1"/>
    </source>
</evidence>
<organism evidence="1 2">
    <name type="scientific">Actinospica durhamensis</name>
    <dbReference type="NCBI Taxonomy" id="1508375"/>
    <lineage>
        <taxon>Bacteria</taxon>
        <taxon>Bacillati</taxon>
        <taxon>Actinomycetota</taxon>
        <taxon>Actinomycetes</taxon>
        <taxon>Catenulisporales</taxon>
        <taxon>Actinospicaceae</taxon>
        <taxon>Actinospica</taxon>
    </lineage>
</organism>
<dbReference type="Pfam" id="PF01063">
    <property type="entry name" value="Aminotran_4"/>
    <property type="match status" value="1"/>
</dbReference>
<reference evidence="1" key="1">
    <citation type="submission" date="2021-04" db="EMBL/GenBank/DDBJ databases">
        <title>Genome based classification of Actinospica acidithermotolerans sp. nov., an actinobacterium isolated from an Indonesian hot spring.</title>
        <authorList>
            <person name="Kusuma A.B."/>
            <person name="Putra K.E."/>
            <person name="Nafisah S."/>
            <person name="Loh J."/>
            <person name="Nouioui I."/>
            <person name="Goodfellow M."/>
        </authorList>
    </citation>
    <scope>NUCLEOTIDE SEQUENCE</scope>
    <source>
        <strain evidence="1">CSCA 57</strain>
    </source>
</reference>
<dbReference type="Proteomes" id="UP000675781">
    <property type="component" value="Unassembled WGS sequence"/>
</dbReference>
<gene>
    <name evidence="1" type="ORF">KDL01_24980</name>
</gene>
<evidence type="ECO:0000313" key="2">
    <source>
        <dbReference type="Proteomes" id="UP000675781"/>
    </source>
</evidence>
<dbReference type="InterPro" id="IPR043132">
    <property type="entry name" value="BCAT-like_C"/>
</dbReference>
<proteinExistence type="predicted"/>
<keyword evidence="1" id="KW-0032">Aminotransferase</keyword>
<dbReference type="Gene3D" id="3.20.10.10">
    <property type="entry name" value="D-amino Acid Aminotransferase, subunit A, domain 2"/>
    <property type="match status" value="1"/>
</dbReference>
<protein>
    <submittedName>
        <fullName evidence="1">Aminotransferase class IV</fullName>
    </submittedName>
</protein>
<dbReference type="GO" id="GO:0008483">
    <property type="term" value="F:transaminase activity"/>
    <property type="evidence" value="ECO:0007669"/>
    <property type="project" value="UniProtKB-KW"/>
</dbReference>
<keyword evidence="1" id="KW-0808">Transferase</keyword>
<dbReference type="InterPro" id="IPR036038">
    <property type="entry name" value="Aminotransferase-like"/>
</dbReference>
<keyword evidence="2" id="KW-1185">Reference proteome</keyword>
<accession>A0A941EUC1</accession>
<sequence>MLRMEIDGGPATEQQLAEIALESFGHFTAMQLRGGRVRGFDLHLSRLDAANRELFGKPLDGGYVRTLIRHALEGADGGPAVSDASVRVLVRAIAGTQRVIVTVRDAVELSQRPQRLKSVSYLREIAHIKRPGDFAHAYHLREVEQAGFDDALLTGPDGRVAEGGITNIAFYDGVRGVLWPDGPHLAGITMQLVAPRLAAQGLDSRISRVTLAELGRFAGACVTNSRGVAPVGRVDELEIPVSEVFLRAVHEAYESVSWDEI</sequence>
<comment type="caution">
    <text evidence="1">The sequence shown here is derived from an EMBL/GenBank/DDBJ whole genome shotgun (WGS) entry which is preliminary data.</text>
</comment>